<dbReference type="AlphaFoldDB" id="A0A397S437"/>
<dbReference type="STRING" id="658196.A0A397S437"/>
<dbReference type="OrthoDB" id="422081at2759"/>
<accession>A0A397S437</accession>
<comment type="caution">
    <text evidence="1">The sequence shown here is derived from an EMBL/GenBank/DDBJ whole genome shotgun (WGS) entry which is preliminary data.</text>
</comment>
<keyword evidence="2" id="KW-1185">Reference proteome</keyword>
<sequence length="176" mass="19770">MDVLITDIDARDLREVISDKLGIKYLSDSNHEHNGNVKGIVYGEFYRLICSLTVKIKEKIKFVHFIVDTGSKITYLSEDAMLAFGLSVTDPSLIIDARINNKEALVMLSTSHFSELNILGAQFLKSSGANLFTEYHNNSFTLAFPRICKISASTVQSAFYRLKRFKADLLNLILKG</sequence>
<dbReference type="EMBL" id="QKYT01001275">
    <property type="protein sequence ID" value="RIA79479.1"/>
    <property type="molecule type" value="Genomic_DNA"/>
</dbReference>
<organism evidence="1 2">
    <name type="scientific">Glomus cerebriforme</name>
    <dbReference type="NCBI Taxonomy" id="658196"/>
    <lineage>
        <taxon>Eukaryota</taxon>
        <taxon>Fungi</taxon>
        <taxon>Fungi incertae sedis</taxon>
        <taxon>Mucoromycota</taxon>
        <taxon>Glomeromycotina</taxon>
        <taxon>Glomeromycetes</taxon>
        <taxon>Glomerales</taxon>
        <taxon>Glomeraceae</taxon>
        <taxon>Glomus</taxon>
    </lineage>
</organism>
<gene>
    <name evidence="1" type="ORF">C1645_745885</name>
</gene>
<evidence type="ECO:0000313" key="2">
    <source>
        <dbReference type="Proteomes" id="UP000265703"/>
    </source>
</evidence>
<evidence type="ECO:0008006" key="3">
    <source>
        <dbReference type="Google" id="ProtNLM"/>
    </source>
</evidence>
<dbReference type="Proteomes" id="UP000265703">
    <property type="component" value="Unassembled WGS sequence"/>
</dbReference>
<evidence type="ECO:0000313" key="1">
    <source>
        <dbReference type="EMBL" id="RIA79479.1"/>
    </source>
</evidence>
<name>A0A397S437_9GLOM</name>
<proteinExistence type="predicted"/>
<protein>
    <recommendedName>
        <fullName evidence="3">Aspartic peptidase domain-containing protein</fullName>
    </recommendedName>
</protein>
<reference evidence="1 2" key="1">
    <citation type="submission" date="2018-06" db="EMBL/GenBank/DDBJ databases">
        <title>Comparative genomics reveals the genomic features of Rhizophagus irregularis, R. cerebriforme, R. diaphanum and Gigaspora rosea, and their symbiotic lifestyle signature.</title>
        <authorList>
            <person name="Morin E."/>
            <person name="San Clemente H."/>
            <person name="Chen E.C.H."/>
            <person name="De La Providencia I."/>
            <person name="Hainaut M."/>
            <person name="Kuo A."/>
            <person name="Kohler A."/>
            <person name="Murat C."/>
            <person name="Tang N."/>
            <person name="Roy S."/>
            <person name="Loubradou J."/>
            <person name="Henrissat B."/>
            <person name="Grigoriev I.V."/>
            <person name="Corradi N."/>
            <person name="Roux C."/>
            <person name="Martin F.M."/>
        </authorList>
    </citation>
    <scope>NUCLEOTIDE SEQUENCE [LARGE SCALE GENOMIC DNA]</scope>
    <source>
        <strain evidence="1 2">DAOM 227022</strain>
    </source>
</reference>